<dbReference type="InterPro" id="IPR013783">
    <property type="entry name" value="Ig-like_fold"/>
</dbReference>
<reference evidence="7" key="1">
    <citation type="journal article" date="2019" name="Int. J. Syst. Evol. Microbiol.">
        <title>The Global Catalogue of Microorganisms (GCM) 10K type strain sequencing project: providing services to taxonomists for standard genome sequencing and annotation.</title>
        <authorList>
            <consortium name="The Broad Institute Genomics Platform"/>
            <consortium name="The Broad Institute Genome Sequencing Center for Infectious Disease"/>
            <person name="Wu L."/>
            <person name="Ma J."/>
        </authorList>
    </citation>
    <scope>NUCLEOTIDE SEQUENCE [LARGE SCALE GENOMIC DNA]</scope>
    <source>
        <strain evidence="7">KCTC 22671</strain>
    </source>
</reference>
<dbReference type="PROSITE" id="PS50853">
    <property type="entry name" value="FN3"/>
    <property type="match status" value="2"/>
</dbReference>
<dbReference type="SUPFAM" id="SSF49899">
    <property type="entry name" value="Concanavalin A-like lectins/glucanases"/>
    <property type="match status" value="1"/>
</dbReference>
<dbReference type="InterPro" id="IPR003961">
    <property type="entry name" value="FN3_dom"/>
</dbReference>
<dbReference type="CDD" id="cd06263">
    <property type="entry name" value="MAM"/>
    <property type="match status" value="1"/>
</dbReference>
<dbReference type="InterPro" id="IPR000998">
    <property type="entry name" value="MAM_dom"/>
</dbReference>
<feature type="chain" id="PRO_5047109507" evidence="3">
    <location>
        <begin position="19"/>
        <end position="1272"/>
    </location>
</feature>
<evidence type="ECO:0000259" key="4">
    <source>
        <dbReference type="PROSITE" id="PS50060"/>
    </source>
</evidence>
<dbReference type="SMART" id="SM00137">
    <property type="entry name" value="MAM"/>
    <property type="match status" value="1"/>
</dbReference>
<feature type="signal peptide" evidence="3">
    <location>
        <begin position="1"/>
        <end position="18"/>
    </location>
</feature>
<dbReference type="Pfam" id="PF18962">
    <property type="entry name" value="Por_Secre_tail"/>
    <property type="match status" value="1"/>
</dbReference>
<feature type="domain" description="Fibronectin type-III" evidence="5">
    <location>
        <begin position="203"/>
        <end position="294"/>
    </location>
</feature>
<dbReference type="PANTHER" id="PTHR23282:SF101">
    <property type="entry name" value="MAM DOMAIN-CONTAINING PROTEIN"/>
    <property type="match status" value="1"/>
</dbReference>
<keyword evidence="1 3" id="KW-0732">Signal</keyword>
<dbReference type="RefSeq" id="WP_379811023.1">
    <property type="nucleotide sequence ID" value="NZ_JBHUPC010000012.1"/>
</dbReference>
<dbReference type="InterPro" id="IPR026444">
    <property type="entry name" value="Secre_tail"/>
</dbReference>
<dbReference type="InterPro" id="IPR051560">
    <property type="entry name" value="MAM_domain-containing"/>
</dbReference>
<feature type="domain" description="Fibronectin type-III" evidence="5">
    <location>
        <begin position="475"/>
        <end position="565"/>
    </location>
</feature>
<keyword evidence="7" id="KW-1185">Reference proteome</keyword>
<evidence type="ECO:0000313" key="6">
    <source>
        <dbReference type="EMBL" id="MFD2891436.1"/>
    </source>
</evidence>
<dbReference type="InterPro" id="IPR036116">
    <property type="entry name" value="FN3_sf"/>
</dbReference>
<protein>
    <submittedName>
        <fullName evidence="6">GEVED domain-containing protein</fullName>
    </submittedName>
</protein>
<comment type="caution">
    <text evidence="6">The sequence shown here is derived from an EMBL/GenBank/DDBJ whole genome shotgun (WGS) entry which is preliminary data.</text>
</comment>
<name>A0ABW5YK68_9FLAO</name>
<feature type="compositionally biased region" description="Low complexity" evidence="2">
    <location>
        <begin position="337"/>
        <end position="351"/>
    </location>
</feature>
<dbReference type="SMART" id="SM00060">
    <property type="entry name" value="FN3"/>
    <property type="match status" value="2"/>
</dbReference>
<evidence type="ECO:0000256" key="3">
    <source>
        <dbReference type="SAM" id="SignalP"/>
    </source>
</evidence>
<dbReference type="InterPro" id="IPR056600">
    <property type="entry name" value="GBD_T9SS_assoc"/>
</dbReference>
<dbReference type="EMBL" id="JBHUPC010000012">
    <property type="protein sequence ID" value="MFD2891436.1"/>
    <property type="molecule type" value="Genomic_DNA"/>
</dbReference>
<evidence type="ECO:0000256" key="2">
    <source>
        <dbReference type="SAM" id="MobiDB-lite"/>
    </source>
</evidence>
<dbReference type="Gene3D" id="2.60.120.200">
    <property type="match status" value="1"/>
</dbReference>
<feature type="region of interest" description="Disordered" evidence="2">
    <location>
        <begin position="329"/>
        <end position="351"/>
    </location>
</feature>
<dbReference type="InterPro" id="IPR045474">
    <property type="entry name" value="GEVED"/>
</dbReference>
<dbReference type="PROSITE" id="PS50060">
    <property type="entry name" value="MAM_2"/>
    <property type="match status" value="1"/>
</dbReference>
<dbReference type="CDD" id="cd00063">
    <property type="entry name" value="FN3"/>
    <property type="match status" value="2"/>
</dbReference>
<sequence>MKKITLLLAMFIASLGFAQVPIGNGTNENQSAPFEPFYGYTYSQTIYLASEINANGSITGLQWYFSGTSALPNSQDLTIYVGHTTKTSFAGTSDWEPVSGLTAVYTGGITVNGPGWVTINFTTPFAYNGTDNLLIAVDENMVNYDASSDDFYNSAVSAPRTIYFYNDSTNPDPASPPTSGFTLGTASFIPNVILNGIAPACVTPNNFVSGPVLANSATLTWNDPSGSQTDYEYVIQPVGTGVPTANGTAVLGSTTVTDNTVQPNTNYEAYVRANCGTDGYSTWNGPITFLTPCVTYTAPWSYDVETAAATTNSSIFDCWTSNPTGNTSSFRWDIDDNGSTPSSPTGPSGANSGTKYFYTEASSGTQGSVAELYSPMVDITALAVPSLQFYYHMFGSTMGELHVDVYNGSTWVNDVDVIVGQQQTAETDPWALKVVSLAAFTGTIQVRFRGIRGSDFYGDIALDDISIEEAPACLPPSNIVVSNITTQSVQLDWDDMSNVSQYDFEYVIQAQGLGEPTTNGVAASDFSVTDNTLTSNTNYEVYVRSDCGTEYSSWVGPISFKTLCNPFTIPYTENFDAYSGGSTTNPNTPDCWFNIDSGAGYNYVYQYSSNSAPNSFYLYNSSDNAGNYMLVSPETTSLSSGLNRTRFFARGGAGYLLEVGTLTNPSDPTTFTLITTINLTATFAQYAVSIPTGTDLHVAFKHGLGGTYRSVYIDDIIVEPIPTTPPSCVTNVVATPDAACGNYATAITWDHATGADGYKITMGTTTGGNDVLDAVDLGYVATYSYTGMFNTTFYYTIVAYNANGDAVSCTESSFTTNANGCYCSSVPSSYDGNGITNVLVGTTNTAVPPQSYYDNTAAAAINMNQGISNTVQISFATGYTYDTHIWIDFNDDYNFDSSELVYSGVSTNANPTTLDASFIMPATATVGQHRMRIGSADSGQFIPNPCYSGAWGVTIDLKVNIIVPSCSPAVAASTTVVPDCTNNNYSIEVDVTALGNGTPAISDGTTSWPISATGVVTVGPFTFGTNVTLTLLHGSDTACDLPLGTFAYATCPPSNDDCSGATALTVGANFATNSIVGTLVGATDSSIAGPGCAFYQGSDVWYAITVPASGSITFETDSNNNTIADMGMAVYSGSCGSLVMVECDDDDGNGNFSMISLTGRTPGEVLYLRVWEYGGDIEDSFLVSAFDASLSANAFELDGFKAYPNPVKDVLNLSYNTDISNVQVVNVLGQVVINKSLNTTNAQIDMSQLNAGTYLVNIEINGSVKSIKVIKQ</sequence>
<dbReference type="Pfam" id="PF20009">
    <property type="entry name" value="GEVED"/>
    <property type="match status" value="1"/>
</dbReference>
<dbReference type="Pfam" id="PF23759">
    <property type="entry name" value="GBD_T9SS_assoc"/>
    <property type="match status" value="1"/>
</dbReference>
<dbReference type="Proteomes" id="UP001597534">
    <property type="component" value="Unassembled WGS sequence"/>
</dbReference>
<dbReference type="Gene3D" id="2.60.40.10">
    <property type="entry name" value="Immunoglobulins"/>
    <property type="match status" value="3"/>
</dbReference>
<dbReference type="NCBIfam" id="TIGR04183">
    <property type="entry name" value="Por_Secre_tail"/>
    <property type="match status" value="1"/>
</dbReference>
<dbReference type="InterPro" id="IPR013320">
    <property type="entry name" value="ConA-like_dom_sf"/>
</dbReference>
<evidence type="ECO:0000313" key="7">
    <source>
        <dbReference type="Proteomes" id="UP001597534"/>
    </source>
</evidence>
<gene>
    <name evidence="6" type="ORF">ACFS5J_05340</name>
</gene>
<proteinExistence type="predicted"/>
<dbReference type="SUPFAM" id="SSF49265">
    <property type="entry name" value="Fibronectin type III"/>
    <property type="match status" value="2"/>
</dbReference>
<evidence type="ECO:0000256" key="1">
    <source>
        <dbReference type="ARBA" id="ARBA00022729"/>
    </source>
</evidence>
<accession>A0ABW5YK68</accession>
<feature type="domain" description="MAM" evidence="4">
    <location>
        <begin position="300"/>
        <end position="475"/>
    </location>
</feature>
<dbReference type="Pfam" id="PF00629">
    <property type="entry name" value="MAM"/>
    <property type="match status" value="1"/>
</dbReference>
<organism evidence="6 7">
    <name type="scientific">Flavobacterium chuncheonense</name>
    <dbReference type="NCBI Taxonomy" id="2026653"/>
    <lineage>
        <taxon>Bacteria</taxon>
        <taxon>Pseudomonadati</taxon>
        <taxon>Bacteroidota</taxon>
        <taxon>Flavobacteriia</taxon>
        <taxon>Flavobacteriales</taxon>
        <taxon>Flavobacteriaceae</taxon>
        <taxon>Flavobacterium</taxon>
    </lineage>
</organism>
<evidence type="ECO:0000259" key="5">
    <source>
        <dbReference type="PROSITE" id="PS50853"/>
    </source>
</evidence>
<dbReference type="PANTHER" id="PTHR23282">
    <property type="entry name" value="APICAL ENDOSOMAL GLYCOPROTEIN PRECURSOR"/>
    <property type="match status" value="1"/>
</dbReference>